<evidence type="ECO:0000256" key="4">
    <source>
        <dbReference type="ARBA" id="ARBA00023163"/>
    </source>
</evidence>
<dbReference type="EMBL" id="JXTB01000086">
    <property type="protein sequence ID" value="PON65552.1"/>
    <property type="molecule type" value="Genomic_DNA"/>
</dbReference>
<keyword evidence="4" id="KW-0804">Transcription</keyword>
<gene>
    <name evidence="8" type="primary">PanBZIP20</name>
    <name evidence="8" type="ORF">PanWU01x14_115640</name>
</gene>
<accession>A0A2P5CWW1</accession>
<dbReference type="PROSITE" id="PS50217">
    <property type="entry name" value="BZIP"/>
    <property type="match status" value="1"/>
</dbReference>
<sequence>MFLSEEAVQFQYGPVLEDNEIEELLSLLRLGTNNSGSEGSSRAVIYSVDERKRRRMLSNRESARRSRWRKKRHLEDLTDQVNRLKVENRDLKNRLGLVAQQCHIAWRENDRLSSEFLALQSRLSDLCRVLAAMQSQ</sequence>
<evidence type="ECO:0000256" key="5">
    <source>
        <dbReference type="ARBA" id="ARBA00023242"/>
    </source>
</evidence>
<evidence type="ECO:0000256" key="6">
    <source>
        <dbReference type="SAM" id="Coils"/>
    </source>
</evidence>
<dbReference type="OrthoDB" id="551672at2759"/>
<dbReference type="PANTHER" id="PTHR45764:SF52">
    <property type="entry name" value="BASIC LEUCINE ZIPPER 4"/>
    <property type="match status" value="1"/>
</dbReference>
<keyword evidence="6" id="KW-0175">Coiled coil</keyword>
<dbReference type="Proteomes" id="UP000237105">
    <property type="component" value="Unassembled WGS sequence"/>
</dbReference>
<comment type="subcellular location">
    <subcellularLocation>
        <location evidence="1">Nucleus</location>
    </subcellularLocation>
</comment>
<dbReference type="Gene3D" id="1.20.5.170">
    <property type="match status" value="1"/>
</dbReference>
<protein>
    <submittedName>
        <fullName evidence="8">Basic-leucine zipper transcription factor</fullName>
    </submittedName>
</protein>
<reference evidence="9" key="1">
    <citation type="submission" date="2016-06" db="EMBL/GenBank/DDBJ databases">
        <title>Parallel loss of symbiosis genes in relatives of nitrogen-fixing non-legume Parasponia.</title>
        <authorList>
            <person name="Van Velzen R."/>
            <person name="Holmer R."/>
            <person name="Bu F."/>
            <person name="Rutten L."/>
            <person name="Van Zeijl A."/>
            <person name="Liu W."/>
            <person name="Santuari L."/>
            <person name="Cao Q."/>
            <person name="Sharma T."/>
            <person name="Shen D."/>
            <person name="Roswanjaya Y."/>
            <person name="Wardhani T."/>
            <person name="Kalhor M.S."/>
            <person name="Jansen J."/>
            <person name="Van den Hoogen J."/>
            <person name="Gungor B."/>
            <person name="Hartog M."/>
            <person name="Hontelez J."/>
            <person name="Verver J."/>
            <person name="Yang W.-C."/>
            <person name="Schijlen E."/>
            <person name="Repin R."/>
            <person name="Schilthuizen M."/>
            <person name="Schranz E."/>
            <person name="Heidstra R."/>
            <person name="Miyata K."/>
            <person name="Fedorova E."/>
            <person name="Kohlen W."/>
            <person name="Bisseling T."/>
            <person name="Smit S."/>
            <person name="Geurts R."/>
        </authorList>
    </citation>
    <scope>NUCLEOTIDE SEQUENCE [LARGE SCALE GENOMIC DNA]</scope>
    <source>
        <strain evidence="9">cv. WU1-14</strain>
    </source>
</reference>
<dbReference type="GO" id="GO:0045893">
    <property type="term" value="P:positive regulation of DNA-templated transcription"/>
    <property type="evidence" value="ECO:0007669"/>
    <property type="project" value="TreeGrafter"/>
</dbReference>
<evidence type="ECO:0000313" key="9">
    <source>
        <dbReference type="Proteomes" id="UP000237105"/>
    </source>
</evidence>
<dbReference type="CDD" id="cd14702">
    <property type="entry name" value="bZIP_plant_GBF1"/>
    <property type="match status" value="1"/>
</dbReference>
<dbReference type="AlphaFoldDB" id="A0A2P5CWW1"/>
<dbReference type="GO" id="GO:0005634">
    <property type="term" value="C:nucleus"/>
    <property type="evidence" value="ECO:0007669"/>
    <property type="project" value="UniProtKB-SubCell"/>
</dbReference>
<feature type="domain" description="BZIP" evidence="7">
    <location>
        <begin position="49"/>
        <end position="101"/>
    </location>
</feature>
<dbReference type="Pfam" id="PF00170">
    <property type="entry name" value="bZIP_1"/>
    <property type="match status" value="1"/>
</dbReference>
<dbReference type="InterPro" id="IPR004827">
    <property type="entry name" value="bZIP"/>
</dbReference>
<evidence type="ECO:0000256" key="2">
    <source>
        <dbReference type="ARBA" id="ARBA00023015"/>
    </source>
</evidence>
<proteinExistence type="predicted"/>
<dbReference type="SMART" id="SM00338">
    <property type="entry name" value="BRLZ"/>
    <property type="match status" value="1"/>
</dbReference>
<keyword evidence="5" id="KW-0539">Nucleus</keyword>
<dbReference type="GO" id="GO:0003700">
    <property type="term" value="F:DNA-binding transcription factor activity"/>
    <property type="evidence" value="ECO:0007669"/>
    <property type="project" value="InterPro"/>
</dbReference>
<dbReference type="FunFam" id="1.20.5.170:FF:000020">
    <property type="entry name" value="BZIP transcription factor"/>
    <property type="match status" value="1"/>
</dbReference>
<dbReference type="PROSITE" id="PS00036">
    <property type="entry name" value="BZIP_BASIC"/>
    <property type="match status" value="1"/>
</dbReference>
<organism evidence="8 9">
    <name type="scientific">Parasponia andersonii</name>
    <name type="common">Sponia andersonii</name>
    <dbReference type="NCBI Taxonomy" id="3476"/>
    <lineage>
        <taxon>Eukaryota</taxon>
        <taxon>Viridiplantae</taxon>
        <taxon>Streptophyta</taxon>
        <taxon>Embryophyta</taxon>
        <taxon>Tracheophyta</taxon>
        <taxon>Spermatophyta</taxon>
        <taxon>Magnoliopsida</taxon>
        <taxon>eudicotyledons</taxon>
        <taxon>Gunneridae</taxon>
        <taxon>Pentapetalae</taxon>
        <taxon>rosids</taxon>
        <taxon>fabids</taxon>
        <taxon>Rosales</taxon>
        <taxon>Cannabaceae</taxon>
        <taxon>Parasponia</taxon>
    </lineage>
</organism>
<dbReference type="InterPro" id="IPR046347">
    <property type="entry name" value="bZIP_sf"/>
</dbReference>
<dbReference type="GO" id="GO:0000976">
    <property type="term" value="F:transcription cis-regulatory region binding"/>
    <property type="evidence" value="ECO:0007669"/>
    <property type="project" value="TreeGrafter"/>
</dbReference>
<dbReference type="SUPFAM" id="SSF57959">
    <property type="entry name" value="Leucine zipper domain"/>
    <property type="match status" value="1"/>
</dbReference>
<evidence type="ECO:0000256" key="3">
    <source>
        <dbReference type="ARBA" id="ARBA00023125"/>
    </source>
</evidence>
<keyword evidence="9" id="KW-1185">Reference proteome</keyword>
<dbReference type="GO" id="GO:0046982">
    <property type="term" value="F:protein heterodimerization activity"/>
    <property type="evidence" value="ECO:0007669"/>
    <property type="project" value="UniProtKB-ARBA"/>
</dbReference>
<name>A0A2P5CWW1_PARAD</name>
<evidence type="ECO:0000256" key="1">
    <source>
        <dbReference type="ARBA" id="ARBA00004123"/>
    </source>
</evidence>
<comment type="caution">
    <text evidence="8">The sequence shown here is derived from an EMBL/GenBank/DDBJ whole genome shotgun (WGS) entry which is preliminary data.</text>
</comment>
<feature type="coiled-coil region" evidence="6">
    <location>
        <begin position="74"/>
        <end position="101"/>
    </location>
</feature>
<evidence type="ECO:0000259" key="7">
    <source>
        <dbReference type="PROSITE" id="PS50217"/>
    </source>
</evidence>
<evidence type="ECO:0000313" key="8">
    <source>
        <dbReference type="EMBL" id="PON65552.1"/>
    </source>
</evidence>
<keyword evidence="3" id="KW-0238">DNA-binding</keyword>
<keyword evidence="2" id="KW-0805">Transcription regulation</keyword>
<dbReference type="PANTHER" id="PTHR45764">
    <property type="entry name" value="BZIP TRANSCRIPTION FACTOR 44"/>
    <property type="match status" value="1"/>
</dbReference>
<dbReference type="InterPro" id="IPR045314">
    <property type="entry name" value="bZIP_plant_GBF1"/>
</dbReference>